<dbReference type="GO" id="GO:0006351">
    <property type="term" value="P:DNA-templated transcription"/>
    <property type="evidence" value="ECO:0007669"/>
    <property type="project" value="InterPro"/>
</dbReference>
<feature type="region of interest" description="Disordered" evidence="3">
    <location>
        <begin position="515"/>
        <end position="548"/>
    </location>
</feature>
<dbReference type="GO" id="GO:0000981">
    <property type="term" value="F:DNA-binding transcription factor activity, RNA polymerase II-specific"/>
    <property type="evidence" value="ECO:0007669"/>
    <property type="project" value="InterPro"/>
</dbReference>
<dbReference type="Proteomes" id="UP000239560">
    <property type="component" value="Unassembled WGS sequence"/>
</dbReference>
<dbReference type="GO" id="GO:0008270">
    <property type="term" value="F:zinc ion binding"/>
    <property type="evidence" value="ECO:0007669"/>
    <property type="project" value="InterPro"/>
</dbReference>
<dbReference type="InterPro" id="IPR007219">
    <property type="entry name" value="XnlR_reg_dom"/>
</dbReference>
<keyword evidence="7" id="KW-1185">Reference proteome</keyword>
<dbReference type="Proteomes" id="UP000199069">
    <property type="component" value="Unassembled WGS sequence"/>
</dbReference>
<dbReference type="EMBL" id="CWKI01000007">
    <property type="protein sequence ID" value="CTR07993.1"/>
    <property type="molecule type" value="Genomic_DNA"/>
</dbReference>
<evidence type="ECO:0000259" key="4">
    <source>
        <dbReference type="PROSITE" id="PS50048"/>
    </source>
</evidence>
<dbReference type="InterPro" id="IPR001138">
    <property type="entry name" value="Zn2Cys6_DnaBD"/>
</dbReference>
<evidence type="ECO:0000313" key="5">
    <source>
        <dbReference type="EMBL" id="CTR07993.1"/>
    </source>
</evidence>
<dbReference type="GO" id="GO:0003677">
    <property type="term" value="F:DNA binding"/>
    <property type="evidence" value="ECO:0007669"/>
    <property type="project" value="InterPro"/>
</dbReference>
<proteinExistence type="predicted"/>
<feature type="region of interest" description="Disordered" evidence="3">
    <location>
        <begin position="47"/>
        <end position="88"/>
    </location>
</feature>
<dbReference type="OrthoDB" id="2123952at2759"/>
<keyword evidence="2" id="KW-0539">Nucleus</keyword>
<accession>A0A0K3CGC6</accession>
<feature type="domain" description="Zn(2)-C6 fungal-type" evidence="4">
    <location>
        <begin position="11"/>
        <end position="45"/>
    </location>
</feature>
<organism evidence="5 7">
    <name type="scientific">Rhodotorula toruloides</name>
    <name type="common">Yeast</name>
    <name type="synonym">Rhodosporidium toruloides</name>
    <dbReference type="NCBI Taxonomy" id="5286"/>
    <lineage>
        <taxon>Eukaryota</taxon>
        <taxon>Fungi</taxon>
        <taxon>Dikarya</taxon>
        <taxon>Basidiomycota</taxon>
        <taxon>Pucciniomycotina</taxon>
        <taxon>Microbotryomycetes</taxon>
        <taxon>Sporidiobolales</taxon>
        <taxon>Sporidiobolaceae</taxon>
        <taxon>Rhodotorula</taxon>
    </lineage>
</organism>
<keyword evidence="1" id="KW-0479">Metal-binding</keyword>
<dbReference type="AlphaFoldDB" id="A0A0K3CGC6"/>
<dbReference type="PANTHER" id="PTHR46910:SF18">
    <property type="entry name" value="ZN(II)2CYS6 TRANSCRIPTION FACTOR (EUROFUNG)"/>
    <property type="match status" value="1"/>
</dbReference>
<dbReference type="CDD" id="cd12148">
    <property type="entry name" value="fungal_TF_MHR"/>
    <property type="match status" value="1"/>
</dbReference>
<sequence length="638" mass="70371">MEKTRKRVSKACDFCHKRGLKCSGKPEEADGACSTCQKHRVACTFDRPAKKRGPAPRPKPTTDLSFANSTSARPTPTLPSSATTAHPQVASDWHPPVLVPVYALLKVLAIYHETAYPIFPYFVWPDFITKVSHEDHLNDRAFYGTVLAATALGLARIRDSAASTNPLSPKEAAALPTPERLFAAAEDAVPKDLSEAENFEFIRTTALLALISIQFARPRKLQQHLGTFWTLCSIGRLHDEKRWGQGLSRIEREERRRVIWSMYTLDLFSALSFGGALRSREASLLVSFPSEVDDEILVGGDNLDQQTTLTTSWLTGWNFVTELYKTLEHALDSPGNRDLHIDSGTVTASAFLDFLDTAYSSLPQAFKEIRPFSQDARQDRFGYQSANILVTLQTIKMVVVCRDLTDARQRDHAVQIAEALLRDVGAVPLAYLQALSSPLIHHLVGIYKLLFPITEHALTPDLFIRIRQLLIDMTSLLQRLQSRLTYTTDVVQRFQSQIARMDAAQAIGLSRPASPRLAPPIISPATSASTAPNAPSASTSTSAPQLPFPSIHLQDNDLAFSAAPPYDPNLLAAPLDVPWESAFELQDVFSDWPFDFSTSWTGVENGLGGMHFGSMQQPAAGPVFGAQVAPQQEPGTWQ</sequence>
<evidence type="ECO:0000256" key="3">
    <source>
        <dbReference type="SAM" id="MobiDB-lite"/>
    </source>
</evidence>
<dbReference type="Pfam" id="PF00172">
    <property type="entry name" value="Zn_clus"/>
    <property type="match status" value="1"/>
</dbReference>
<evidence type="ECO:0000256" key="2">
    <source>
        <dbReference type="ARBA" id="ARBA00023242"/>
    </source>
</evidence>
<dbReference type="Gene3D" id="4.10.240.10">
    <property type="entry name" value="Zn(2)-C6 fungal-type DNA-binding domain"/>
    <property type="match status" value="1"/>
</dbReference>
<dbReference type="CDD" id="cd00067">
    <property type="entry name" value="GAL4"/>
    <property type="match status" value="1"/>
</dbReference>
<dbReference type="EMBL" id="LCTV02000007">
    <property type="protein sequence ID" value="PRQ73793.1"/>
    <property type="molecule type" value="Genomic_DNA"/>
</dbReference>
<name>A0A0K3CGC6_RHOTO</name>
<evidence type="ECO:0000313" key="8">
    <source>
        <dbReference type="Proteomes" id="UP000239560"/>
    </source>
</evidence>
<dbReference type="InterPro" id="IPR036864">
    <property type="entry name" value="Zn2-C6_fun-type_DNA-bd_sf"/>
</dbReference>
<feature type="compositionally biased region" description="Low complexity" evidence="3">
    <location>
        <begin position="69"/>
        <end position="87"/>
    </location>
</feature>
<dbReference type="InterPro" id="IPR050987">
    <property type="entry name" value="AtrR-like"/>
</dbReference>
<gene>
    <name evidence="5" type="primary">FGENESH: predicted gene_7.239</name>
    <name evidence="6" type="ORF">AAT19DRAFT_15360</name>
    <name evidence="5" type="ORF">BN2166_0038540</name>
</gene>
<protein>
    <recommendedName>
        <fullName evidence="4">Zn(2)-C6 fungal-type domain-containing protein</fullName>
    </recommendedName>
</protein>
<evidence type="ECO:0000313" key="7">
    <source>
        <dbReference type="Proteomes" id="UP000199069"/>
    </source>
</evidence>
<dbReference type="SUPFAM" id="SSF57701">
    <property type="entry name" value="Zn2/Cys6 DNA-binding domain"/>
    <property type="match status" value="1"/>
</dbReference>
<feature type="compositionally biased region" description="Low complexity" evidence="3">
    <location>
        <begin position="523"/>
        <end position="544"/>
    </location>
</feature>
<evidence type="ECO:0000256" key="1">
    <source>
        <dbReference type="ARBA" id="ARBA00022723"/>
    </source>
</evidence>
<dbReference type="PROSITE" id="PS50048">
    <property type="entry name" value="ZN2_CY6_FUNGAL_2"/>
    <property type="match status" value="1"/>
</dbReference>
<reference evidence="6 8" key="2">
    <citation type="journal article" date="2018" name="Elife">
        <title>Functional genomics of lipid metabolism in the oleaginous yeast Rhodosporidium toruloides.</title>
        <authorList>
            <person name="Coradetti S.T."/>
            <person name="Pinel D."/>
            <person name="Geiselman G."/>
            <person name="Ito M."/>
            <person name="Mondo S."/>
            <person name="Reilly M.C."/>
            <person name="Cheng Y.F."/>
            <person name="Bauer S."/>
            <person name="Grigoriev I."/>
            <person name="Gladden J.M."/>
            <person name="Simmons B.A."/>
            <person name="Brem R."/>
            <person name="Arkin A.P."/>
            <person name="Skerker J.M."/>
        </authorList>
    </citation>
    <scope>NUCLEOTIDE SEQUENCE [LARGE SCALE GENOMIC DNA]</scope>
    <source>
        <strain evidence="6 8">NBRC 0880</strain>
    </source>
</reference>
<dbReference type="PANTHER" id="PTHR46910">
    <property type="entry name" value="TRANSCRIPTION FACTOR PDR1"/>
    <property type="match status" value="1"/>
</dbReference>
<reference evidence="5 7" key="1">
    <citation type="submission" date="2015-07" db="EMBL/GenBank/DDBJ databases">
        <authorList>
            <person name="Cajimat M.N.B."/>
            <person name="Milazzo M.L."/>
            <person name="Fulhorst C.F."/>
        </authorList>
    </citation>
    <scope>NUCLEOTIDE SEQUENCE [LARGE SCALE GENOMIC DNA]</scope>
    <source>
        <strain evidence="5">Single colony</strain>
    </source>
</reference>
<dbReference type="Pfam" id="PF04082">
    <property type="entry name" value="Fungal_trans"/>
    <property type="match status" value="1"/>
</dbReference>
<dbReference type="OMA" id="MQKYSGL"/>
<evidence type="ECO:0000313" key="6">
    <source>
        <dbReference type="EMBL" id="PRQ73793.1"/>
    </source>
</evidence>
<dbReference type="SMART" id="SM00066">
    <property type="entry name" value="GAL4"/>
    <property type="match status" value="1"/>
</dbReference>